<accession>A0A0F9JWZ1</accession>
<organism evidence="1">
    <name type="scientific">marine sediment metagenome</name>
    <dbReference type="NCBI Taxonomy" id="412755"/>
    <lineage>
        <taxon>unclassified sequences</taxon>
        <taxon>metagenomes</taxon>
        <taxon>ecological metagenomes</taxon>
    </lineage>
</organism>
<protein>
    <submittedName>
        <fullName evidence="1">Uncharacterized protein</fullName>
    </submittedName>
</protein>
<reference evidence="1" key="1">
    <citation type="journal article" date="2015" name="Nature">
        <title>Complex archaea that bridge the gap between prokaryotes and eukaryotes.</title>
        <authorList>
            <person name="Spang A."/>
            <person name="Saw J.H."/>
            <person name="Jorgensen S.L."/>
            <person name="Zaremba-Niedzwiedzka K."/>
            <person name="Martijn J."/>
            <person name="Lind A.E."/>
            <person name="van Eijk R."/>
            <person name="Schleper C."/>
            <person name="Guy L."/>
            <person name="Ettema T.J."/>
        </authorList>
    </citation>
    <scope>NUCLEOTIDE SEQUENCE</scope>
</reference>
<proteinExistence type="predicted"/>
<name>A0A0F9JWZ1_9ZZZZ</name>
<comment type="caution">
    <text evidence="1">The sequence shown here is derived from an EMBL/GenBank/DDBJ whole genome shotgun (WGS) entry which is preliminary data.</text>
</comment>
<dbReference type="AlphaFoldDB" id="A0A0F9JWZ1"/>
<sequence>MGYDDSDARWQRLDGLHGTMHVERDPSLGYYRVRLGPIKLFWKTIGGWELSFIDDGENVGVTILNLSREKHELR</sequence>
<gene>
    <name evidence="1" type="ORF">LCGC14_1401680</name>
</gene>
<evidence type="ECO:0000313" key="1">
    <source>
        <dbReference type="EMBL" id="KKM74304.1"/>
    </source>
</evidence>
<dbReference type="EMBL" id="LAZR01009162">
    <property type="protein sequence ID" value="KKM74304.1"/>
    <property type="molecule type" value="Genomic_DNA"/>
</dbReference>